<evidence type="ECO:0000313" key="2">
    <source>
        <dbReference type="EMBL" id="GAP34025.1"/>
    </source>
</evidence>
<protein>
    <submittedName>
        <fullName evidence="2">Uncharacterized protein</fullName>
    </submittedName>
</protein>
<accession>A0A0K8NVR2</accession>
<feature type="compositionally biased region" description="Basic residues" evidence="1">
    <location>
        <begin position="106"/>
        <end position="117"/>
    </location>
</feature>
<evidence type="ECO:0000313" key="3">
    <source>
        <dbReference type="Proteomes" id="UP000037660"/>
    </source>
</evidence>
<dbReference type="EMBL" id="BBYR01000005">
    <property type="protein sequence ID" value="GAP34025.1"/>
    <property type="molecule type" value="Genomic_DNA"/>
</dbReference>
<dbReference type="STRING" id="1547922.ISF6_3451"/>
<dbReference type="AlphaFoldDB" id="A0A0K8NVR2"/>
<name>A0A0K8NVR2_PISS1</name>
<comment type="caution">
    <text evidence="2">The sequence shown here is derived from an EMBL/GenBank/DDBJ whole genome shotgun (WGS) entry which is preliminary data.</text>
</comment>
<proteinExistence type="predicted"/>
<feature type="region of interest" description="Disordered" evidence="1">
    <location>
        <begin position="99"/>
        <end position="125"/>
    </location>
</feature>
<reference evidence="3" key="1">
    <citation type="submission" date="2015-07" db="EMBL/GenBank/DDBJ databases">
        <title>Discovery of a poly(ethylene terephthalate assimilation.</title>
        <authorList>
            <person name="Yoshida S."/>
            <person name="Hiraga K."/>
            <person name="Takehana T."/>
            <person name="Taniguchi I."/>
            <person name="Yamaji H."/>
            <person name="Maeda Y."/>
            <person name="Toyohara K."/>
            <person name="Miyamoto K."/>
            <person name="Kimura Y."/>
            <person name="Oda K."/>
        </authorList>
    </citation>
    <scope>NUCLEOTIDE SEQUENCE [LARGE SCALE GENOMIC DNA]</scope>
    <source>
        <strain evidence="3">NBRC 110686 / TISTR 2288 / 201-F6</strain>
    </source>
</reference>
<sequence>MRVVVFVPRPVHMSLVAPVIMVRVVVCARGGAMDVPVVAVVRFHVHVSGVPVRRAARVRAVVAMVTVAPVSVKQMHHRAGQQQEVRPVAGDVPPVLAQLEEGGDQRRHRRGNPKGPRRAGGLRGGGWGMEMVGRHGGLLVGTGWFNLAVAPGSCLQS</sequence>
<keyword evidence="3" id="KW-1185">Reference proteome</keyword>
<gene>
    <name evidence="2" type="ORF">ISF6_3451</name>
</gene>
<reference evidence="2 3" key="2">
    <citation type="journal article" date="2016" name="Science">
        <title>A bacterium that degrades and assimilates poly(ethylene terephthalate).</title>
        <authorList>
            <person name="Yoshida S."/>
            <person name="Hiraga K."/>
            <person name="Takehana T."/>
            <person name="Taniguchi I."/>
            <person name="Yamaji H."/>
            <person name="Maeda Y."/>
            <person name="Toyohara K."/>
            <person name="Miyamoto K."/>
            <person name="Kimura Y."/>
            <person name="Oda K."/>
        </authorList>
    </citation>
    <scope>NUCLEOTIDE SEQUENCE [LARGE SCALE GENOMIC DNA]</scope>
    <source>
        <strain evidence="3">NBRC 110686 / TISTR 2288 / 201-F6</strain>
    </source>
</reference>
<evidence type="ECO:0000256" key="1">
    <source>
        <dbReference type="SAM" id="MobiDB-lite"/>
    </source>
</evidence>
<dbReference type="Proteomes" id="UP000037660">
    <property type="component" value="Unassembled WGS sequence"/>
</dbReference>
<organism evidence="2 3">
    <name type="scientific">Piscinibacter sakaiensis</name>
    <name type="common">Ideonella sakaiensis</name>
    <dbReference type="NCBI Taxonomy" id="1547922"/>
    <lineage>
        <taxon>Bacteria</taxon>
        <taxon>Pseudomonadati</taxon>
        <taxon>Pseudomonadota</taxon>
        <taxon>Betaproteobacteria</taxon>
        <taxon>Burkholderiales</taxon>
        <taxon>Sphaerotilaceae</taxon>
        <taxon>Piscinibacter</taxon>
    </lineage>
</organism>